<dbReference type="SUPFAM" id="SSF46626">
    <property type="entry name" value="Cytochrome c"/>
    <property type="match status" value="1"/>
</dbReference>
<name>A0A5B9QVQ4_9BACT</name>
<organism evidence="1 2">
    <name type="scientific">Roseimaritima ulvae</name>
    <dbReference type="NCBI Taxonomy" id="980254"/>
    <lineage>
        <taxon>Bacteria</taxon>
        <taxon>Pseudomonadati</taxon>
        <taxon>Planctomycetota</taxon>
        <taxon>Planctomycetia</taxon>
        <taxon>Pirellulales</taxon>
        <taxon>Pirellulaceae</taxon>
        <taxon>Roseimaritima</taxon>
    </lineage>
</organism>
<dbReference type="GO" id="GO:0020037">
    <property type="term" value="F:heme binding"/>
    <property type="evidence" value="ECO:0007669"/>
    <property type="project" value="InterPro"/>
</dbReference>
<dbReference type="Proteomes" id="UP000325286">
    <property type="component" value="Chromosome"/>
</dbReference>
<dbReference type="InterPro" id="IPR036909">
    <property type="entry name" value="Cyt_c-like_dom_sf"/>
</dbReference>
<gene>
    <name evidence="1" type="ORF">UC8_31950</name>
</gene>
<evidence type="ECO:0000313" key="1">
    <source>
        <dbReference type="EMBL" id="QEG41176.1"/>
    </source>
</evidence>
<dbReference type="InterPro" id="IPR051395">
    <property type="entry name" value="Cytochrome_c_Peroxidase/MauG"/>
</dbReference>
<dbReference type="AlphaFoldDB" id="A0A5B9QVQ4"/>
<dbReference type="Gene3D" id="1.10.760.10">
    <property type="entry name" value="Cytochrome c-like domain"/>
    <property type="match status" value="1"/>
</dbReference>
<proteinExistence type="predicted"/>
<dbReference type="GO" id="GO:0004130">
    <property type="term" value="F:cytochrome-c peroxidase activity"/>
    <property type="evidence" value="ECO:0007669"/>
    <property type="project" value="TreeGrafter"/>
</dbReference>
<dbReference type="Pfam" id="PF21419">
    <property type="entry name" value="RoxA-like_Cyt-c"/>
    <property type="match status" value="1"/>
</dbReference>
<dbReference type="EMBL" id="CP042914">
    <property type="protein sequence ID" value="QEG41176.1"/>
    <property type="molecule type" value="Genomic_DNA"/>
</dbReference>
<keyword evidence="2" id="KW-1185">Reference proteome</keyword>
<dbReference type="KEGG" id="rul:UC8_31950"/>
<dbReference type="GO" id="GO:0009055">
    <property type="term" value="F:electron transfer activity"/>
    <property type="evidence" value="ECO:0007669"/>
    <property type="project" value="InterPro"/>
</dbReference>
<dbReference type="InterPro" id="IPR047758">
    <property type="entry name" value="CytoC_perox"/>
</dbReference>
<protein>
    <recommendedName>
        <fullName evidence="3">Cytochrome c domain-containing protein</fullName>
    </recommendedName>
</protein>
<evidence type="ECO:0000313" key="2">
    <source>
        <dbReference type="Proteomes" id="UP000325286"/>
    </source>
</evidence>
<reference evidence="1 2" key="1">
    <citation type="submission" date="2019-08" db="EMBL/GenBank/DDBJ databases">
        <title>Deep-cultivation of Planctomycetes and their phenomic and genomic characterization uncovers novel biology.</title>
        <authorList>
            <person name="Wiegand S."/>
            <person name="Jogler M."/>
            <person name="Boedeker C."/>
            <person name="Pinto D."/>
            <person name="Vollmers J."/>
            <person name="Rivas-Marin E."/>
            <person name="Kohn T."/>
            <person name="Peeters S.H."/>
            <person name="Heuer A."/>
            <person name="Rast P."/>
            <person name="Oberbeckmann S."/>
            <person name="Bunk B."/>
            <person name="Jeske O."/>
            <person name="Meyerdierks A."/>
            <person name="Storesund J.E."/>
            <person name="Kallscheuer N."/>
            <person name="Luecker S."/>
            <person name="Lage O.M."/>
            <person name="Pohl T."/>
            <person name="Merkel B.J."/>
            <person name="Hornburger P."/>
            <person name="Mueller R.-W."/>
            <person name="Bruemmer F."/>
            <person name="Labrenz M."/>
            <person name="Spormann A.M."/>
            <person name="Op den Camp H."/>
            <person name="Overmann J."/>
            <person name="Amann R."/>
            <person name="Jetten M.S.M."/>
            <person name="Mascher T."/>
            <person name="Medema M.H."/>
            <person name="Devos D.P."/>
            <person name="Kaster A.-K."/>
            <person name="Ovreas L."/>
            <person name="Rohde M."/>
            <person name="Galperin M.Y."/>
            <person name="Jogler C."/>
        </authorList>
    </citation>
    <scope>NUCLEOTIDE SEQUENCE [LARGE SCALE GENOMIC DNA]</scope>
    <source>
        <strain evidence="1 2">UC8</strain>
    </source>
</reference>
<dbReference type="PANTHER" id="PTHR30600">
    <property type="entry name" value="CYTOCHROME C PEROXIDASE-RELATED"/>
    <property type="match status" value="1"/>
</dbReference>
<dbReference type="NCBIfam" id="NF040606">
    <property type="entry name" value="CytoC_perox"/>
    <property type="match status" value="1"/>
</dbReference>
<dbReference type="PANTHER" id="PTHR30600:SF9">
    <property type="entry name" value="BLR7738 PROTEIN"/>
    <property type="match status" value="1"/>
</dbReference>
<sequence>MKCRPVVAPLHNSFRLSSSLHRSSAAGCLSMLVLLMGTGCIELPDTPPLDKKVLHLEQNWTADEREEFYHISQGTVLMKADWFLALEQPEIKFVGTVGMLRDDDYMARFGFLPDEKSARNPQGLPVGLAVTDVVLPVEGERQTVVGLTCAACHTGQLEYGDTAVRIDGGGAQIDVTKFQEALGASLMLTAKTPTRFRRFADRVLGANVGPSERQALKQEVTKVLRRGVQESLANRSKQLYDGRPGGFGRTDALAKIGNYVFGTELDDANLDHGGAPVKFPQLWDSPWFDWSQYNGSISQPMVRNIGEALGVRAQVNLDPRSERFLDSTVDIEGLHRIENLLAGGAPLQGLQSPRWPKDVFGELVETRVAQGAELYRSHCQKCHLPPLQSPQIWESENWIGNDAPSMTAGLQPPKQRRRYLNLNSVNLGAIGTDPGQATQFFQRYVKTNRLVLPSLTSGPWNRGRWEDRDWYKNVEPTREMEYPETVLPAGVALQRLTVAVAERYYDKQDFNEDQRELYNGYRNPAASSRLEYRPRPLNGVWASPPYLHNGSVRTIFQLLSPLEERDRVFYTGTRQYDPRHLGFKNIRFRGAFRYDTSIEGNHNTGHLFDAQPLGDGVIGPLLQVDERYQLIEFLKSLGPAGVPPATFLVNDD</sequence>
<evidence type="ECO:0008006" key="3">
    <source>
        <dbReference type="Google" id="ProtNLM"/>
    </source>
</evidence>
<accession>A0A5B9QVQ4</accession>